<dbReference type="SUPFAM" id="SSF56112">
    <property type="entry name" value="Protein kinase-like (PK-like)"/>
    <property type="match status" value="1"/>
</dbReference>
<name>A0ABT7L388_9BACI</name>
<dbReference type="PANTHER" id="PTHR21310">
    <property type="entry name" value="AMINOGLYCOSIDE PHOSPHOTRANSFERASE-RELATED-RELATED"/>
    <property type="match status" value="1"/>
</dbReference>
<reference evidence="2 3" key="1">
    <citation type="submission" date="2023-06" db="EMBL/GenBank/DDBJ databases">
        <title>Aquibacillus rhizosphaerae LR5S19.</title>
        <authorList>
            <person name="Sun J.-Q."/>
        </authorList>
    </citation>
    <scope>NUCLEOTIDE SEQUENCE [LARGE SCALE GENOMIC DNA]</scope>
    <source>
        <strain evidence="2 3">LR5S19</strain>
    </source>
</reference>
<comment type="caution">
    <text evidence="2">The sequence shown here is derived from an EMBL/GenBank/DDBJ whole genome shotgun (WGS) entry which is preliminary data.</text>
</comment>
<sequence length="290" mass="33122">MSNKHIERIKQVYPNLFIEDFYPNEIGQNNDVLIINNSLVFRFPKYQKGILQLKRETEILEQIKNIVSIPIPEPIYHSFEELVPGKVFTGYSLIEGVPLWLDSLEKIKSDELIKSLALQLVDFLIEIHSISEEKAKGVLKLDDNNPREEMSELFDKIQNKLFPYIRKESQKEITQSFKTFLNGRALDFKTTLIHGDFGASNILWNAETSRISGVIDFGGSSLGDPAYDFAGILSSYGEDFFNMCINLYPDGNAISERVKFYKSTFALQEALHGIENKDNSAFENGIKGYK</sequence>
<keyword evidence="2" id="KW-0808">Transferase</keyword>
<accession>A0ABT7L388</accession>
<protein>
    <submittedName>
        <fullName evidence="2">Aminoglycoside phosphotransferase family protein</fullName>
        <ecNumber evidence="2">2.7.1.-</ecNumber>
    </submittedName>
</protein>
<proteinExistence type="predicted"/>
<dbReference type="Pfam" id="PF01636">
    <property type="entry name" value="APH"/>
    <property type="match status" value="1"/>
</dbReference>
<dbReference type="PANTHER" id="PTHR21310:SF15">
    <property type="entry name" value="AMINOGLYCOSIDE PHOSPHOTRANSFERASE DOMAIN-CONTAINING PROTEIN"/>
    <property type="match status" value="1"/>
</dbReference>
<dbReference type="GO" id="GO:0016740">
    <property type="term" value="F:transferase activity"/>
    <property type="evidence" value="ECO:0007669"/>
    <property type="project" value="UniProtKB-KW"/>
</dbReference>
<evidence type="ECO:0000313" key="3">
    <source>
        <dbReference type="Proteomes" id="UP001235343"/>
    </source>
</evidence>
<evidence type="ECO:0000259" key="1">
    <source>
        <dbReference type="Pfam" id="PF01636"/>
    </source>
</evidence>
<dbReference type="EC" id="2.7.1.-" evidence="2"/>
<dbReference type="InterPro" id="IPR051678">
    <property type="entry name" value="AGP_Transferase"/>
</dbReference>
<keyword evidence="3" id="KW-1185">Reference proteome</keyword>
<dbReference type="RefSeq" id="WP_285931357.1">
    <property type="nucleotide sequence ID" value="NZ_JASTZU010000027.1"/>
</dbReference>
<organism evidence="2 3">
    <name type="scientific">Aquibacillus rhizosphaerae</name>
    <dbReference type="NCBI Taxonomy" id="3051431"/>
    <lineage>
        <taxon>Bacteria</taxon>
        <taxon>Bacillati</taxon>
        <taxon>Bacillota</taxon>
        <taxon>Bacilli</taxon>
        <taxon>Bacillales</taxon>
        <taxon>Bacillaceae</taxon>
        <taxon>Aquibacillus</taxon>
    </lineage>
</organism>
<dbReference type="Proteomes" id="UP001235343">
    <property type="component" value="Unassembled WGS sequence"/>
</dbReference>
<dbReference type="InterPro" id="IPR002575">
    <property type="entry name" value="Aminoglycoside_PTrfase"/>
</dbReference>
<dbReference type="InterPro" id="IPR011009">
    <property type="entry name" value="Kinase-like_dom_sf"/>
</dbReference>
<dbReference type="Gene3D" id="3.90.1200.10">
    <property type="match status" value="1"/>
</dbReference>
<gene>
    <name evidence="2" type="ORF">QQS35_07725</name>
</gene>
<feature type="domain" description="Aminoglycoside phosphotransferase" evidence="1">
    <location>
        <begin position="25"/>
        <end position="247"/>
    </location>
</feature>
<evidence type="ECO:0000313" key="2">
    <source>
        <dbReference type="EMBL" id="MDL4840330.1"/>
    </source>
</evidence>
<dbReference type="Gene3D" id="3.30.200.20">
    <property type="entry name" value="Phosphorylase Kinase, domain 1"/>
    <property type="match status" value="1"/>
</dbReference>
<dbReference type="EMBL" id="JASTZU010000027">
    <property type="protein sequence ID" value="MDL4840330.1"/>
    <property type="molecule type" value="Genomic_DNA"/>
</dbReference>